<keyword evidence="4 5" id="KW-0472">Membrane</keyword>
<evidence type="ECO:0000256" key="5">
    <source>
        <dbReference type="SAM" id="Phobius"/>
    </source>
</evidence>
<protein>
    <recommendedName>
        <fullName evidence="6">Sodium/calcium exchanger membrane region domain-containing protein</fullName>
    </recommendedName>
</protein>
<evidence type="ECO:0000256" key="1">
    <source>
        <dbReference type="ARBA" id="ARBA00004141"/>
    </source>
</evidence>
<feature type="domain" description="Sodium/calcium exchanger membrane region" evidence="6">
    <location>
        <begin position="2"/>
        <end position="86"/>
    </location>
</feature>
<dbReference type="AlphaFoldDB" id="A0A1G2H6L3"/>
<dbReference type="Gene3D" id="1.20.1420.30">
    <property type="entry name" value="NCX, central ion-binding region"/>
    <property type="match status" value="1"/>
</dbReference>
<dbReference type="GO" id="GO:0005262">
    <property type="term" value="F:calcium channel activity"/>
    <property type="evidence" value="ECO:0007669"/>
    <property type="project" value="TreeGrafter"/>
</dbReference>
<evidence type="ECO:0000256" key="3">
    <source>
        <dbReference type="ARBA" id="ARBA00022989"/>
    </source>
</evidence>
<evidence type="ECO:0000313" key="7">
    <source>
        <dbReference type="EMBL" id="OGZ57588.1"/>
    </source>
</evidence>
<evidence type="ECO:0000256" key="4">
    <source>
        <dbReference type="ARBA" id="ARBA00023136"/>
    </source>
</evidence>
<feature type="transmembrane region" description="Helical" evidence="5">
    <location>
        <begin position="245"/>
        <end position="265"/>
    </location>
</feature>
<dbReference type="GO" id="GO:0006874">
    <property type="term" value="P:intracellular calcium ion homeostasis"/>
    <property type="evidence" value="ECO:0007669"/>
    <property type="project" value="TreeGrafter"/>
</dbReference>
<dbReference type="Pfam" id="PF01699">
    <property type="entry name" value="Na_Ca_ex"/>
    <property type="match status" value="2"/>
</dbReference>
<reference evidence="7 8" key="1">
    <citation type="journal article" date="2016" name="Nat. Commun.">
        <title>Thousands of microbial genomes shed light on interconnected biogeochemical processes in an aquifer system.</title>
        <authorList>
            <person name="Anantharaman K."/>
            <person name="Brown C.T."/>
            <person name="Hug L.A."/>
            <person name="Sharon I."/>
            <person name="Castelle C.J."/>
            <person name="Probst A.J."/>
            <person name="Thomas B.C."/>
            <person name="Singh A."/>
            <person name="Wilkins M.J."/>
            <person name="Karaoz U."/>
            <person name="Brodie E.L."/>
            <person name="Williams K.H."/>
            <person name="Hubbard S.S."/>
            <person name="Banfield J.F."/>
        </authorList>
    </citation>
    <scope>NUCLEOTIDE SEQUENCE [LARGE SCALE GENOMIC DNA]</scope>
</reference>
<evidence type="ECO:0000313" key="8">
    <source>
        <dbReference type="Proteomes" id="UP000177932"/>
    </source>
</evidence>
<dbReference type="InterPro" id="IPR044880">
    <property type="entry name" value="NCX_ion-bd_dom_sf"/>
</dbReference>
<accession>A0A1G2H6L3</accession>
<feature type="transmembrane region" description="Helical" evidence="5">
    <location>
        <begin position="72"/>
        <end position="88"/>
    </location>
</feature>
<keyword evidence="2 5" id="KW-0812">Transmembrane</keyword>
<evidence type="ECO:0000259" key="6">
    <source>
        <dbReference type="Pfam" id="PF01699"/>
    </source>
</evidence>
<dbReference type="PANTHER" id="PTHR10846:SF8">
    <property type="entry name" value="INNER MEMBRANE PROTEIN YRBG"/>
    <property type="match status" value="1"/>
</dbReference>
<comment type="caution">
    <text evidence="7">The sequence shown here is derived from an EMBL/GenBank/DDBJ whole genome shotgun (WGS) entry which is preliminary data.</text>
</comment>
<feature type="domain" description="Sodium/calcium exchanger membrane region" evidence="6">
    <location>
        <begin position="125"/>
        <end position="264"/>
    </location>
</feature>
<keyword evidence="3 5" id="KW-1133">Transmembrane helix</keyword>
<dbReference type="GO" id="GO:0008273">
    <property type="term" value="F:calcium, potassium:sodium antiporter activity"/>
    <property type="evidence" value="ECO:0007669"/>
    <property type="project" value="TreeGrafter"/>
</dbReference>
<dbReference type="EMBL" id="MHOD01000027">
    <property type="protein sequence ID" value="OGZ57588.1"/>
    <property type="molecule type" value="Genomic_DNA"/>
</dbReference>
<organism evidence="7 8">
    <name type="scientific">Candidatus Spechtbacteria bacterium RIFCSPHIGHO2_01_FULL_43_30</name>
    <dbReference type="NCBI Taxonomy" id="1802158"/>
    <lineage>
        <taxon>Bacteria</taxon>
        <taxon>Candidatus Spechtiibacteriota</taxon>
    </lineage>
</organism>
<feature type="transmembrane region" description="Helical" evidence="5">
    <location>
        <begin position="12"/>
        <end position="37"/>
    </location>
</feature>
<feature type="transmembrane region" description="Helical" evidence="5">
    <location>
        <begin position="188"/>
        <end position="214"/>
    </location>
</feature>
<sequence>MSAFHGKPELSFANIIGANMVTLTLAIGIPVIFARGIFAKSATVRKDSLYAALLAFMPIFLIFDGILSRVDGMLLIAMMGFYIVNVLYQRERFSKIFKSKNNHKTKSKAKSELLLFRQFLRDFSVLFLAIVVLIVSAEGVIRSVLKIVENFNIPIVAMGLFIVAISITLPEIIFGVRAILKKHENMVLGNLIGSVIINSGLVIGLTAVISPIQIGSLNGFFISSVFTVVIALCFAIFLHTDKKISVFEGISLIALYFIFGAITFFSI</sequence>
<name>A0A1G2H6L3_9BACT</name>
<comment type="subcellular location">
    <subcellularLocation>
        <location evidence="1">Membrane</location>
        <topology evidence="1">Multi-pass membrane protein</topology>
    </subcellularLocation>
</comment>
<dbReference type="InterPro" id="IPR004481">
    <property type="entry name" value="K/Na/Ca-exchanger"/>
</dbReference>
<dbReference type="Proteomes" id="UP000177932">
    <property type="component" value="Unassembled WGS sequence"/>
</dbReference>
<dbReference type="STRING" id="1802158.A2827_01195"/>
<feature type="transmembrane region" description="Helical" evidence="5">
    <location>
        <begin position="151"/>
        <end position="176"/>
    </location>
</feature>
<dbReference type="PANTHER" id="PTHR10846">
    <property type="entry name" value="SODIUM/POTASSIUM/CALCIUM EXCHANGER"/>
    <property type="match status" value="1"/>
</dbReference>
<evidence type="ECO:0000256" key="2">
    <source>
        <dbReference type="ARBA" id="ARBA00022692"/>
    </source>
</evidence>
<feature type="transmembrane region" description="Helical" evidence="5">
    <location>
        <begin position="123"/>
        <end position="145"/>
    </location>
</feature>
<feature type="transmembrane region" description="Helical" evidence="5">
    <location>
        <begin position="49"/>
        <end position="66"/>
    </location>
</feature>
<dbReference type="InterPro" id="IPR004837">
    <property type="entry name" value="NaCa_Exmemb"/>
</dbReference>
<gene>
    <name evidence="7" type="ORF">A2827_01195</name>
</gene>
<feature type="transmembrane region" description="Helical" evidence="5">
    <location>
        <begin position="220"/>
        <end position="238"/>
    </location>
</feature>
<dbReference type="GO" id="GO:0005886">
    <property type="term" value="C:plasma membrane"/>
    <property type="evidence" value="ECO:0007669"/>
    <property type="project" value="TreeGrafter"/>
</dbReference>
<proteinExistence type="predicted"/>